<feature type="region of interest" description="Disordered" evidence="1">
    <location>
        <begin position="1"/>
        <end position="24"/>
    </location>
</feature>
<proteinExistence type="predicted"/>
<evidence type="ECO:0000256" key="1">
    <source>
        <dbReference type="SAM" id="MobiDB-lite"/>
    </source>
</evidence>
<dbReference type="EMBL" id="CAADFN010000070">
    <property type="protein sequence ID" value="VFK20284.1"/>
    <property type="molecule type" value="Genomic_DNA"/>
</dbReference>
<dbReference type="AlphaFoldDB" id="A0A450WTF4"/>
<evidence type="ECO:0000313" key="2">
    <source>
        <dbReference type="EMBL" id="VFK20284.1"/>
    </source>
</evidence>
<accession>A0A450WTF4</accession>
<reference evidence="2" key="1">
    <citation type="submission" date="2019-02" db="EMBL/GenBank/DDBJ databases">
        <authorList>
            <person name="Gruber-Vodicka R. H."/>
            <person name="Seah K. B. B."/>
        </authorList>
    </citation>
    <scope>NUCLEOTIDE SEQUENCE</scope>
    <source>
        <strain evidence="2">BECK_BY7</strain>
    </source>
</reference>
<sequence length="53" mass="5866">MNKDMVTSIDSVQSKTECLGARGRKPKLPAKIRQVGLAEREAKTGFLFGFTRP</sequence>
<gene>
    <name evidence="2" type="ORF">BECKLFY1418C_GA0070996_10707</name>
</gene>
<name>A0A450WTF4_9GAMM</name>
<protein>
    <submittedName>
        <fullName evidence="2">Uncharacterized protein</fullName>
    </submittedName>
</protein>
<organism evidence="2">
    <name type="scientific">Candidatus Kentrum sp. LFY</name>
    <dbReference type="NCBI Taxonomy" id="2126342"/>
    <lineage>
        <taxon>Bacteria</taxon>
        <taxon>Pseudomonadati</taxon>
        <taxon>Pseudomonadota</taxon>
        <taxon>Gammaproteobacteria</taxon>
        <taxon>Candidatus Kentrum</taxon>
    </lineage>
</organism>